<keyword evidence="7" id="KW-0505">Motor protein</keyword>
<dbReference type="PROSITE" id="PS50067">
    <property type="entry name" value="KINESIN_MOTOR_2"/>
    <property type="match status" value="1"/>
</dbReference>
<dbReference type="GO" id="GO:0051231">
    <property type="term" value="P:spindle elongation"/>
    <property type="evidence" value="ECO:0007669"/>
    <property type="project" value="TreeGrafter"/>
</dbReference>
<organism evidence="9">
    <name type="scientific">Homalodisca liturata</name>
    <dbReference type="NCBI Taxonomy" id="320908"/>
    <lineage>
        <taxon>Eukaryota</taxon>
        <taxon>Metazoa</taxon>
        <taxon>Ecdysozoa</taxon>
        <taxon>Arthropoda</taxon>
        <taxon>Hexapoda</taxon>
        <taxon>Insecta</taxon>
        <taxon>Pterygota</taxon>
        <taxon>Neoptera</taxon>
        <taxon>Paraneoptera</taxon>
        <taxon>Hemiptera</taxon>
        <taxon>Auchenorrhyncha</taxon>
        <taxon>Membracoidea</taxon>
        <taxon>Cicadellidae</taxon>
        <taxon>Cicadellinae</taxon>
        <taxon>Proconiini</taxon>
        <taxon>Homalodisca</taxon>
    </lineage>
</organism>
<dbReference type="GO" id="GO:0008017">
    <property type="term" value="F:microtubule binding"/>
    <property type="evidence" value="ECO:0007669"/>
    <property type="project" value="InterPro"/>
</dbReference>
<feature type="non-terminal residue" evidence="9">
    <location>
        <position position="1"/>
    </location>
</feature>
<evidence type="ECO:0000256" key="6">
    <source>
        <dbReference type="ARBA" id="ARBA00023212"/>
    </source>
</evidence>
<keyword evidence="3 7" id="KW-0547">Nucleotide-binding</keyword>
<reference evidence="9" key="1">
    <citation type="submission" date="2015-11" db="EMBL/GenBank/DDBJ databases">
        <title>De novo transcriptome assembly of four potential Pierce s Disease insect vectors from Arizona vineyards.</title>
        <authorList>
            <person name="Tassone E.E."/>
        </authorList>
    </citation>
    <scope>NUCLEOTIDE SEQUENCE</scope>
</reference>
<sequence>QKMNGNIITYVRIKDTGTRPDFERGYIRVGSKNYHADVVLHGPDQEALFRSMQGKILEKCIQGYNCSIFAYGQTGSGKTYTIEGTRESPGLVQRSLAFLHDVYPQVRLSFIEIYNENTADLLDPERPISIRDDPQEGITVDNLSIHTAATLEESLALYGRGVLNRRRTATS</sequence>
<dbReference type="SUPFAM" id="SSF52540">
    <property type="entry name" value="P-loop containing nucleoside triphosphate hydrolases"/>
    <property type="match status" value="1"/>
</dbReference>
<dbReference type="InterPro" id="IPR027640">
    <property type="entry name" value="Kinesin-like_fam"/>
</dbReference>
<evidence type="ECO:0000256" key="3">
    <source>
        <dbReference type="ARBA" id="ARBA00022741"/>
    </source>
</evidence>
<evidence type="ECO:0000256" key="4">
    <source>
        <dbReference type="ARBA" id="ARBA00022840"/>
    </source>
</evidence>
<dbReference type="SMART" id="SM00129">
    <property type="entry name" value="KISc"/>
    <property type="match status" value="1"/>
</dbReference>
<evidence type="ECO:0000259" key="8">
    <source>
        <dbReference type="PROSITE" id="PS50067"/>
    </source>
</evidence>
<dbReference type="InterPro" id="IPR027417">
    <property type="entry name" value="P-loop_NTPase"/>
</dbReference>
<proteinExistence type="inferred from homology"/>
<dbReference type="EMBL" id="GECU01030811">
    <property type="protein sequence ID" value="JAS76895.1"/>
    <property type="molecule type" value="Transcribed_RNA"/>
</dbReference>
<protein>
    <recommendedName>
        <fullName evidence="8">Kinesin motor domain-containing protein</fullName>
    </recommendedName>
</protein>
<dbReference type="PANTHER" id="PTHR47969">
    <property type="entry name" value="CHROMOSOME-ASSOCIATED KINESIN KIF4A-RELATED"/>
    <property type="match status" value="1"/>
</dbReference>
<dbReference type="GO" id="GO:0007018">
    <property type="term" value="P:microtubule-based movement"/>
    <property type="evidence" value="ECO:0007669"/>
    <property type="project" value="InterPro"/>
</dbReference>
<name>A0A1B6HQK6_9HEMI</name>
<keyword evidence="5" id="KW-0175">Coiled coil</keyword>
<dbReference type="GO" id="GO:0005875">
    <property type="term" value="C:microtubule associated complex"/>
    <property type="evidence" value="ECO:0007669"/>
    <property type="project" value="TreeGrafter"/>
</dbReference>
<dbReference type="InterPro" id="IPR001752">
    <property type="entry name" value="Kinesin_motor_dom"/>
</dbReference>
<dbReference type="GO" id="GO:0003777">
    <property type="term" value="F:microtubule motor activity"/>
    <property type="evidence" value="ECO:0007669"/>
    <property type="project" value="InterPro"/>
</dbReference>
<feature type="binding site" evidence="7">
    <location>
        <begin position="72"/>
        <end position="79"/>
    </location>
    <ligand>
        <name>ATP</name>
        <dbReference type="ChEBI" id="CHEBI:30616"/>
    </ligand>
</feature>
<dbReference type="GO" id="GO:0007052">
    <property type="term" value="P:mitotic spindle organization"/>
    <property type="evidence" value="ECO:0007669"/>
    <property type="project" value="TreeGrafter"/>
</dbReference>
<comment type="similarity">
    <text evidence="7">Belongs to the TRAFAC class myosin-kinesin ATPase superfamily. Kinesin family.</text>
</comment>
<feature type="non-terminal residue" evidence="9">
    <location>
        <position position="171"/>
    </location>
</feature>
<evidence type="ECO:0000256" key="1">
    <source>
        <dbReference type="ARBA" id="ARBA00004245"/>
    </source>
</evidence>
<evidence type="ECO:0000256" key="7">
    <source>
        <dbReference type="PROSITE-ProRule" id="PRU00283"/>
    </source>
</evidence>
<accession>A0A1B6HQK6</accession>
<dbReference type="GO" id="GO:0005524">
    <property type="term" value="F:ATP binding"/>
    <property type="evidence" value="ECO:0007669"/>
    <property type="project" value="UniProtKB-UniRule"/>
</dbReference>
<feature type="domain" description="Kinesin motor" evidence="8">
    <location>
        <begin position="6"/>
        <end position="171"/>
    </location>
</feature>
<dbReference type="Pfam" id="PF00225">
    <property type="entry name" value="Kinesin"/>
    <property type="match status" value="1"/>
</dbReference>
<keyword evidence="4 7" id="KW-0067">ATP-binding</keyword>
<evidence type="ECO:0000256" key="2">
    <source>
        <dbReference type="ARBA" id="ARBA00022490"/>
    </source>
</evidence>
<dbReference type="Gene3D" id="3.40.850.10">
    <property type="entry name" value="Kinesin motor domain"/>
    <property type="match status" value="1"/>
</dbReference>
<keyword evidence="2" id="KW-0963">Cytoplasm</keyword>
<gene>
    <name evidence="9" type="ORF">g.56824</name>
</gene>
<dbReference type="InterPro" id="IPR036961">
    <property type="entry name" value="Kinesin_motor_dom_sf"/>
</dbReference>
<dbReference type="AlphaFoldDB" id="A0A1B6HQK6"/>
<comment type="subcellular location">
    <subcellularLocation>
        <location evidence="1">Cytoplasm</location>
        <location evidence="1">Cytoskeleton</location>
    </subcellularLocation>
</comment>
<evidence type="ECO:0000313" key="9">
    <source>
        <dbReference type="EMBL" id="JAS76895.1"/>
    </source>
</evidence>
<evidence type="ECO:0000256" key="5">
    <source>
        <dbReference type="ARBA" id="ARBA00023054"/>
    </source>
</evidence>
<keyword evidence="6" id="KW-0206">Cytoskeleton</keyword>
<dbReference type="PANTHER" id="PTHR47969:SF15">
    <property type="entry name" value="CHROMOSOME-ASSOCIATED KINESIN KIF4A-RELATED"/>
    <property type="match status" value="1"/>
</dbReference>